<evidence type="ECO:0000256" key="1">
    <source>
        <dbReference type="SAM" id="MobiDB-lite"/>
    </source>
</evidence>
<accession>A0A2S0URE2</accession>
<dbReference type="OrthoDB" id="7365433at2"/>
<keyword evidence="5" id="KW-1185">Reference proteome</keyword>
<dbReference type="Pfam" id="PF13670">
    <property type="entry name" value="PepSY_2"/>
    <property type="match status" value="1"/>
</dbReference>
<dbReference type="InterPro" id="IPR025711">
    <property type="entry name" value="PepSY"/>
</dbReference>
<name>A0A2S0URE2_9RHOB</name>
<dbReference type="AlphaFoldDB" id="A0A2S0URE2"/>
<dbReference type="KEGG" id="geh:HYN69_10265"/>
<evidence type="ECO:0000313" key="4">
    <source>
        <dbReference type="EMBL" id="AWB50340.1"/>
    </source>
</evidence>
<keyword evidence="2" id="KW-0732">Signal</keyword>
<evidence type="ECO:0000256" key="2">
    <source>
        <dbReference type="SAM" id="SignalP"/>
    </source>
</evidence>
<evidence type="ECO:0000313" key="5">
    <source>
        <dbReference type="Proteomes" id="UP000244496"/>
    </source>
</evidence>
<reference evidence="4 5" key="1">
    <citation type="submission" date="2018-04" db="EMBL/GenBank/DDBJ databases">
        <title>Genome sequencing of Gemmobacter.</title>
        <authorList>
            <person name="Yi H."/>
            <person name="Baek M.-G."/>
        </authorList>
    </citation>
    <scope>NUCLEOTIDE SEQUENCE [LARGE SCALE GENOMIC DNA]</scope>
    <source>
        <strain evidence="4 5">HYN0069</strain>
    </source>
</reference>
<feature type="signal peptide" evidence="2">
    <location>
        <begin position="1"/>
        <end position="18"/>
    </location>
</feature>
<proteinExistence type="predicted"/>
<sequence>MSTSLVIVGLLAAGPAFAKADCAVPMARWQPRDAVAAFAGENGWRVSRIRLDDGCYEVTGFDAKGRRIEVKLDPASLSILEMEYEDDDGGEGEDGEDHEGADD</sequence>
<dbReference type="Proteomes" id="UP000244496">
    <property type="component" value="Chromosome"/>
</dbReference>
<organism evidence="4 5">
    <name type="scientific">Paragemmobacter aquarius</name>
    <dbReference type="NCBI Taxonomy" id="2169400"/>
    <lineage>
        <taxon>Bacteria</taxon>
        <taxon>Pseudomonadati</taxon>
        <taxon>Pseudomonadota</taxon>
        <taxon>Alphaproteobacteria</taxon>
        <taxon>Rhodobacterales</taxon>
        <taxon>Paracoccaceae</taxon>
        <taxon>Paragemmobacter</taxon>
    </lineage>
</organism>
<gene>
    <name evidence="4" type="ORF">HYN69_10265</name>
</gene>
<protein>
    <submittedName>
        <fullName evidence="4">PepSY domain-containing protein</fullName>
    </submittedName>
</protein>
<feature type="region of interest" description="Disordered" evidence="1">
    <location>
        <begin position="82"/>
        <end position="103"/>
    </location>
</feature>
<evidence type="ECO:0000259" key="3">
    <source>
        <dbReference type="Pfam" id="PF13670"/>
    </source>
</evidence>
<feature type="chain" id="PRO_5015484767" evidence="2">
    <location>
        <begin position="19"/>
        <end position="103"/>
    </location>
</feature>
<feature type="domain" description="PepSY" evidence="3">
    <location>
        <begin position="4"/>
        <end position="82"/>
    </location>
</feature>
<dbReference type="EMBL" id="CP028918">
    <property type="protein sequence ID" value="AWB50340.1"/>
    <property type="molecule type" value="Genomic_DNA"/>
</dbReference>